<proteinExistence type="inferred from homology"/>
<gene>
    <name evidence="6" type="ORF">DSL99_1704</name>
</gene>
<dbReference type="RefSeq" id="WP_073099032.1">
    <property type="nucleotide sequence ID" value="NZ_QOVL01000007.1"/>
</dbReference>
<reference evidence="6 7" key="1">
    <citation type="submission" date="2018-07" db="EMBL/GenBank/DDBJ databases">
        <title>Leeuwenhoekiella genomics.</title>
        <authorList>
            <person name="Tahon G."/>
            <person name="Willems A."/>
        </authorList>
    </citation>
    <scope>NUCLEOTIDE SEQUENCE [LARGE SCALE GENOMIC DNA]</scope>
    <source>
        <strain evidence="6 7">LMG 1345</strain>
    </source>
</reference>
<name>A0A4Q0PM05_9FLAO</name>
<evidence type="ECO:0000256" key="1">
    <source>
        <dbReference type="ARBA" id="ARBA00010164"/>
    </source>
</evidence>
<evidence type="ECO:0000313" key="7">
    <source>
        <dbReference type="Proteomes" id="UP000290608"/>
    </source>
</evidence>
<feature type="domain" description="HipA N-terminal subdomain 1" evidence="5">
    <location>
        <begin position="8"/>
        <end position="118"/>
    </location>
</feature>
<evidence type="ECO:0000259" key="5">
    <source>
        <dbReference type="Pfam" id="PF13657"/>
    </source>
</evidence>
<dbReference type="InterPro" id="IPR017508">
    <property type="entry name" value="HipA_N1"/>
</dbReference>
<dbReference type="GO" id="GO:0005829">
    <property type="term" value="C:cytosol"/>
    <property type="evidence" value="ECO:0007669"/>
    <property type="project" value="TreeGrafter"/>
</dbReference>
<protein>
    <submittedName>
        <fullName evidence="6">Serine/threonine-protein kinase HipA</fullName>
    </submittedName>
</protein>
<dbReference type="Pfam" id="PF07804">
    <property type="entry name" value="HipA_C"/>
    <property type="match status" value="1"/>
</dbReference>
<dbReference type="STRING" id="1122159.SAMN02745246_01953"/>
<dbReference type="InterPro" id="IPR012893">
    <property type="entry name" value="HipA-like_C"/>
</dbReference>
<dbReference type="InterPro" id="IPR052028">
    <property type="entry name" value="HipA_Ser/Thr_kinase"/>
</dbReference>
<comment type="similarity">
    <text evidence="1">Belongs to the HipA Ser/Thr kinase family.</text>
</comment>
<dbReference type="AlphaFoldDB" id="A0A4Q0PM05"/>
<dbReference type="EMBL" id="QOVL01000007">
    <property type="protein sequence ID" value="RXG30662.1"/>
    <property type="molecule type" value="Genomic_DNA"/>
</dbReference>
<dbReference type="Gene3D" id="1.10.1070.20">
    <property type="match status" value="1"/>
</dbReference>
<dbReference type="Pfam" id="PF13657">
    <property type="entry name" value="Couple_hipA"/>
    <property type="match status" value="1"/>
</dbReference>
<dbReference type="Proteomes" id="UP000290608">
    <property type="component" value="Unassembled WGS sequence"/>
</dbReference>
<keyword evidence="2" id="KW-0808">Transferase</keyword>
<organism evidence="6 7">
    <name type="scientific">Leeuwenhoekiella marinoflava</name>
    <dbReference type="NCBI Taxonomy" id="988"/>
    <lineage>
        <taxon>Bacteria</taxon>
        <taxon>Pseudomonadati</taxon>
        <taxon>Bacteroidota</taxon>
        <taxon>Flavobacteriia</taxon>
        <taxon>Flavobacteriales</taxon>
        <taxon>Flavobacteriaceae</taxon>
        <taxon>Leeuwenhoekiella</taxon>
    </lineage>
</organism>
<sequence>MARDKIIDVIAFGKEIGKLGYDIDQGKSFFQYNPEFLESGQYSKLFPFIFKRTKPAQVFTEYQQDTFQGLPPMIADSLPDTFGNIIFQEWLTTRGVQKVTPLEQLAYVADRGMGALEYKPIEELPNSPKVNIDKVINILEKVLKLKEDTTGKDLSELSLLNVFKIGTSAGGARPKILISEHKETGEIIAGDRETSEDYNHYLVKLHLDDSDGYNKEKVEYAYYLLAQEAGIDMMPSKLIEDKHFATLRYDRQHGEKQHVLTVTGLTGWDFKSQPENSSYENVFKVALGLEVPHKDLQQLFKRMVFNVVFRNVDDHLKNHSFIYNKETNSWNLGPAYDLTYALNPLFTFKTTSRALSINGKRAEITIKDLLTIAEEFAIKNPKGIIEDVQELIPRWMEITTGLEVSDNIIKVILKELKRIV</sequence>
<accession>A0A4Q0PM05</accession>
<comment type="caution">
    <text evidence="6">The sequence shown here is derived from an EMBL/GenBank/DDBJ whole genome shotgun (WGS) entry which is preliminary data.</text>
</comment>
<keyword evidence="3 6" id="KW-0418">Kinase</keyword>
<evidence type="ECO:0000256" key="3">
    <source>
        <dbReference type="ARBA" id="ARBA00022777"/>
    </source>
</evidence>
<evidence type="ECO:0000256" key="2">
    <source>
        <dbReference type="ARBA" id="ARBA00022679"/>
    </source>
</evidence>
<dbReference type="PANTHER" id="PTHR37419">
    <property type="entry name" value="SERINE/THREONINE-PROTEIN KINASE TOXIN HIPA"/>
    <property type="match status" value="1"/>
</dbReference>
<evidence type="ECO:0000313" key="6">
    <source>
        <dbReference type="EMBL" id="RXG30662.1"/>
    </source>
</evidence>
<dbReference type="PANTHER" id="PTHR37419:SF8">
    <property type="entry name" value="TOXIN YJJJ"/>
    <property type="match status" value="1"/>
</dbReference>
<dbReference type="GO" id="GO:0004674">
    <property type="term" value="F:protein serine/threonine kinase activity"/>
    <property type="evidence" value="ECO:0007669"/>
    <property type="project" value="TreeGrafter"/>
</dbReference>
<evidence type="ECO:0000259" key="4">
    <source>
        <dbReference type="Pfam" id="PF07804"/>
    </source>
</evidence>
<feature type="domain" description="HipA-like C-terminal" evidence="4">
    <location>
        <begin position="167"/>
        <end position="392"/>
    </location>
</feature>